<sequence>MKIGVYIFPTEYSIPIVELACHLEDRGIESLFVPEHTHIPASRRTPFPSGGPLPKEYSHTLDPFVALAAVASRTTKLRIGTGICLLIERDPIVTAKVVASLDHLSNGRFELGLGAGWNAEEMQNHGTKFEDRFRVLVDRAKAMQKIWTEEEASYDGEFVQYDSIWSWPKPVQKPHPPLLLGGETKHTLRRVVDFADGWFPRGNKLPDPGAGMEQLQYYADQSGRDMKSLSVTVFRAFSDEAYLEKCRAAGIARVLLPLPSEDSDTVLPLLDQYAKLLSK</sequence>
<keyword evidence="1" id="KW-0285">Flavoprotein</keyword>
<dbReference type="GO" id="GO:0046306">
    <property type="term" value="P:alkanesulfonate catabolic process"/>
    <property type="evidence" value="ECO:0007669"/>
    <property type="project" value="TreeGrafter"/>
</dbReference>
<dbReference type="EMBL" id="UINC01017379">
    <property type="protein sequence ID" value="SVA71963.1"/>
    <property type="molecule type" value="Genomic_DNA"/>
</dbReference>
<evidence type="ECO:0000256" key="4">
    <source>
        <dbReference type="ARBA" id="ARBA00023033"/>
    </source>
</evidence>
<keyword evidence="4" id="KW-0503">Monooxygenase</keyword>
<evidence type="ECO:0000256" key="2">
    <source>
        <dbReference type="ARBA" id="ARBA00022643"/>
    </source>
</evidence>
<dbReference type="AlphaFoldDB" id="A0A381Y645"/>
<dbReference type="InterPro" id="IPR036661">
    <property type="entry name" value="Luciferase-like_sf"/>
</dbReference>
<dbReference type="Gene3D" id="3.20.20.30">
    <property type="entry name" value="Luciferase-like domain"/>
    <property type="match status" value="1"/>
</dbReference>
<accession>A0A381Y645</accession>
<keyword evidence="2" id="KW-0288">FMN</keyword>
<evidence type="ECO:0000313" key="6">
    <source>
        <dbReference type="EMBL" id="SVA71963.1"/>
    </source>
</evidence>
<dbReference type="InterPro" id="IPR019921">
    <property type="entry name" value="Lucif-like_OxRdtase_Rv2161c"/>
</dbReference>
<dbReference type="GO" id="GO:0008726">
    <property type="term" value="F:alkanesulfonate monooxygenase activity"/>
    <property type="evidence" value="ECO:0007669"/>
    <property type="project" value="TreeGrafter"/>
</dbReference>
<name>A0A381Y645_9ZZZZ</name>
<dbReference type="SUPFAM" id="SSF51679">
    <property type="entry name" value="Bacterial luciferase-like"/>
    <property type="match status" value="1"/>
</dbReference>
<evidence type="ECO:0000256" key="1">
    <source>
        <dbReference type="ARBA" id="ARBA00022630"/>
    </source>
</evidence>
<dbReference type="NCBIfam" id="TIGR03619">
    <property type="entry name" value="F420_Rv2161c"/>
    <property type="match status" value="1"/>
</dbReference>
<gene>
    <name evidence="6" type="ORF">METZ01_LOCUS124817</name>
</gene>
<dbReference type="Pfam" id="PF00296">
    <property type="entry name" value="Bac_luciferase"/>
    <property type="match status" value="1"/>
</dbReference>
<proteinExistence type="predicted"/>
<feature type="domain" description="Luciferase-like" evidence="5">
    <location>
        <begin position="16"/>
        <end position="237"/>
    </location>
</feature>
<dbReference type="InterPro" id="IPR050172">
    <property type="entry name" value="SsuD_RutA_monooxygenase"/>
</dbReference>
<keyword evidence="3" id="KW-0560">Oxidoreductase</keyword>
<dbReference type="InterPro" id="IPR011251">
    <property type="entry name" value="Luciferase-like_dom"/>
</dbReference>
<organism evidence="6">
    <name type="scientific">marine metagenome</name>
    <dbReference type="NCBI Taxonomy" id="408172"/>
    <lineage>
        <taxon>unclassified sequences</taxon>
        <taxon>metagenomes</taxon>
        <taxon>ecological metagenomes</taxon>
    </lineage>
</organism>
<protein>
    <recommendedName>
        <fullName evidence="5">Luciferase-like domain-containing protein</fullName>
    </recommendedName>
</protein>
<evidence type="ECO:0000259" key="5">
    <source>
        <dbReference type="Pfam" id="PF00296"/>
    </source>
</evidence>
<dbReference type="PANTHER" id="PTHR42847:SF4">
    <property type="entry name" value="ALKANESULFONATE MONOOXYGENASE-RELATED"/>
    <property type="match status" value="1"/>
</dbReference>
<reference evidence="6" key="1">
    <citation type="submission" date="2018-05" db="EMBL/GenBank/DDBJ databases">
        <authorList>
            <person name="Lanie J.A."/>
            <person name="Ng W.-L."/>
            <person name="Kazmierczak K.M."/>
            <person name="Andrzejewski T.M."/>
            <person name="Davidsen T.M."/>
            <person name="Wayne K.J."/>
            <person name="Tettelin H."/>
            <person name="Glass J.I."/>
            <person name="Rusch D."/>
            <person name="Podicherti R."/>
            <person name="Tsui H.-C.T."/>
            <person name="Winkler M.E."/>
        </authorList>
    </citation>
    <scope>NUCLEOTIDE SEQUENCE</scope>
</reference>
<evidence type="ECO:0000256" key="3">
    <source>
        <dbReference type="ARBA" id="ARBA00023002"/>
    </source>
</evidence>
<dbReference type="PANTHER" id="PTHR42847">
    <property type="entry name" value="ALKANESULFONATE MONOOXYGENASE"/>
    <property type="match status" value="1"/>
</dbReference>